<evidence type="ECO:0000313" key="3">
    <source>
        <dbReference type="EMBL" id="CAH8364827.1"/>
    </source>
</evidence>
<feature type="chain" id="PRO_5044776056" evidence="2">
    <location>
        <begin position="22"/>
        <end position="97"/>
    </location>
</feature>
<sequence length="97" mass="10699">MFYIFALLLIAESEIMTGTDAIEESKRDENLDPANPTPVPAQYSSSASTLVSQASSKAASELSRLCTKQMICFLYAKAALLQAGRQYPDNNIREYTK</sequence>
<evidence type="ECO:0000313" key="4">
    <source>
        <dbReference type="Proteomes" id="UP001642260"/>
    </source>
</evidence>
<dbReference type="EMBL" id="CAKOAT010388488">
    <property type="protein sequence ID" value="CAH8364827.1"/>
    <property type="molecule type" value="Genomic_DNA"/>
</dbReference>
<dbReference type="Proteomes" id="UP001642260">
    <property type="component" value="Unassembled WGS sequence"/>
</dbReference>
<keyword evidence="2" id="KW-0732">Signal</keyword>
<name>A0ABC8KZC0_ERUVS</name>
<comment type="caution">
    <text evidence="3">The sequence shown here is derived from an EMBL/GenBank/DDBJ whole genome shotgun (WGS) entry which is preliminary data.</text>
</comment>
<reference evidence="3 4" key="1">
    <citation type="submission" date="2022-03" db="EMBL/GenBank/DDBJ databases">
        <authorList>
            <person name="Macdonald S."/>
            <person name="Ahmed S."/>
            <person name="Newling K."/>
        </authorList>
    </citation>
    <scope>NUCLEOTIDE SEQUENCE [LARGE SCALE GENOMIC DNA]</scope>
</reference>
<evidence type="ECO:0000256" key="1">
    <source>
        <dbReference type="SAM" id="MobiDB-lite"/>
    </source>
</evidence>
<gene>
    <name evidence="3" type="ORF">ERUC_LOCUS30267</name>
</gene>
<evidence type="ECO:0000256" key="2">
    <source>
        <dbReference type="SAM" id="SignalP"/>
    </source>
</evidence>
<proteinExistence type="predicted"/>
<dbReference type="AlphaFoldDB" id="A0ABC8KZC0"/>
<protein>
    <submittedName>
        <fullName evidence="3">Uncharacterized protein</fullName>
    </submittedName>
</protein>
<feature type="signal peptide" evidence="2">
    <location>
        <begin position="1"/>
        <end position="21"/>
    </location>
</feature>
<organism evidence="3 4">
    <name type="scientific">Eruca vesicaria subsp. sativa</name>
    <name type="common">Garden rocket</name>
    <name type="synonym">Eruca sativa</name>
    <dbReference type="NCBI Taxonomy" id="29727"/>
    <lineage>
        <taxon>Eukaryota</taxon>
        <taxon>Viridiplantae</taxon>
        <taxon>Streptophyta</taxon>
        <taxon>Embryophyta</taxon>
        <taxon>Tracheophyta</taxon>
        <taxon>Spermatophyta</taxon>
        <taxon>Magnoliopsida</taxon>
        <taxon>eudicotyledons</taxon>
        <taxon>Gunneridae</taxon>
        <taxon>Pentapetalae</taxon>
        <taxon>rosids</taxon>
        <taxon>malvids</taxon>
        <taxon>Brassicales</taxon>
        <taxon>Brassicaceae</taxon>
        <taxon>Brassiceae</taxon>
        <taxon>Eruca</taxon>
    </lineage>
</organism>
<keyword evidence="4" id="KW-1185">Reference proteome</keyword>
<feature type="region of interest" description="Disordered" evidence="1">
    <location>
        <begin position="21"/>
        <end position="45"/>
    </location>
</feature>
<accession>A0ABC8KZC0</accession>